<reference evidence="2 3" key="1">
    <citation type="submission" date="2016-03" db="EMBL/GenBank/DDBJ databases">
        <title>Comparative genomics of the ectomycorrhizal sister species Rhizopogon vinicolor and Rhizopogon vesiculosus (Basidiomycota: Boletales) reveals a divergence of the mating type B locus.</title>
        <authorList>
            <person name="Mujic A.B."/>
            <person name="Kuo A."/>
            <person name="Tritt A."/>
            <person name="Lipzen A."/>
            <person name="Chen C."/>
            <person name="Johnson J."/>
            <person name="Sharma A."/>
            <person name="Barry K."/>
            <person name="Grigoriev I.V."/>
            <person name="Spatafora J.W."/>
        </authorList>
    </citation>
    <scope>NUCLEOTIDE SEQUENCE [LARGE SCALE GENOMIC DNA]</scope>
    <source>
        <strain evidence="2 3">AM-OR11-056</strain>
    </source>
</reference>
<organism evidence="2 3">
    <name type="scientific">Rhizopogon vesiculosus</name>
    <dbReference type="NCBI Taxonomy" id="180088"/>
    <lineage>
        <taxon>Eukaryota</taxon>
        <taxon>Fungi</taxon>
        <taxon>Dikarya</taxon>
        <taxon>Basidiomycota</taxon>
        <taxon>Agaricomycotina</taxon>
        <taxon>Agaricomycetes</taxon>
        <taxon>Agaricomycetidae</taxon>
        <taxon>Boletales</taxon>
        <taxon>Suillineae</taxon>
        <taxon>Rhizopogonaceae</taxon>
        <taxon>Rhizopogon</taxon>
    </lineage>
</organism>
<name>A0A1J8QD76_9AGAM</name>
<feature type="region of interest" description="Disordered" evidence="1">
    <location>
        <begin position="97"/>
        <end position="116"/>
    </location>
</feature>
<gene>
    <name evidence="2" type="ORF">AZE42_09201</name>
</gene>
<proteinExistence type="predicted"/>
<dbReference type="AlphaFoldDB" id="A0A1J8QD76"/>
<dbReference type="Proteomes" id="UP000183567">
    <property type="component" value="Unassembled WGS sequence"/>
</dbReference>
<evidence type="ECO:0000256" key="1">
    <source>
        <dbReference type="SAM" id="MobiDB-lite"/>
    </source>
</evidence>
<dbReference type="EMBL" id="LVVM01001751">
    <property type="protein sequence ID" value="OJA17907.1"/>
    <property type="molecule type" value="Genomic_DNA"/>
</dbReference>
<protein>
    <submittedName>
        <fullName evidence="2">Uncharacterized protein</fullName>
    </submittedName>
</protein>
<keyword evidence="3" id="KW-1185">Reference proteome</keyword>
<evidence type="ECO:0000313" key="2">
    <source>
        <dbReference type="EMBL" id="OJA17907.1"/>
    </source>
</evidence>
<sequence>MSVYVEGRLVSFSQNLSVECSYVSSTFLRRPGLFGRAARLTLTVCDGFDSLTSEFPFVVQRDLPTDVVFGSDWCAYRRDAADHHNVSLPLSELVISDDDSSGSSVSVSSDVSQAGSPVDVDVTQAGSFANLGAGDATKIRKLCASSLFVFGDASLSFNSETDMPCSLYGVLVDLRAFTRSRAGATVDSAYSCFACDRCIVQWLSATVEGFLVWLSISARGTLPLELEIDARVDEGFSDEPVNGVGAK</sequence>
<comment type="caution">
    <text evidence="2">The sequence shown here is derived from an EMBL/GenBank/DDBJ whole genome shotgun (WGS) entry which is preliminary data.</text>
</comment>
<evidence type="ECO:0000313" key="3">
    <source>
        <dbReference type="Proteomes" id="UP000183567"/>
    </source>
</evidence>
<feature type="compositionally biased region" description="Low complexity" evidence="1">
    <location>
        <begin position="101"/>
        <end position="112"/>
    </location>
</feature>
<accession>A0A1J8QD76</accession>